<dbReference type="PANTHER" id="PTHR35339">
    <property type="entry name" value="LINALOOL DEHYDRATASE_ISOMERASE DOMAIN-CONTAINING PROTEIN"/>
    <property type="match status" value="1"/>
</dbReference>
<dbReference type="EMBL" id="JADBEE010000002">
    <property type="protein sequence ID" value="MBE1515715.1"/>
    <property type="molecule type" value="Genomic_DNA"/>
</dbReference>
<evidence type="ECO:0000259" key="1">
    <source>
        <dbReference type="Pfam" id="PF10022"/>
    </source>
</evidence>
<evidence type="ECO:0000313" key="2">
    <source>
        <dbReference type="EMBL" id="MBE1515715.1"/>
    </source>
</evidence>
<protein>
    <recommendedName>
        <fullName evidence="1">DUF2264 domain-containing protein</fullName>
    </recommendedName>
</protein>
<reference evidence="2 3" key="1">
    <citation type="submission" date="2020-10" db="EMBL/GenBank/DDBJ databases">
        <title>Sequencing the genomes of 1000 actinobacteria strains.</title>
        <authorList>
            <person name="Klenk H.-P."/>
        </authorList>
    </citation>
    <scope>NUCLEOTIDE SEQUENCE [LARGE SCALE GENOMIC DNA]</scope>
    <source>
        <strain evidence="2 3">DSM 15474</strain>
    </source>
</reference>
<dbReference type="PANTHER" id="PTHR35339:SF4">
    <property type="entry name" value="LINALOOL DEHYDRATASE_ISOMERASE DOMAIN-CONTAINING PROTEIN"/>
    <property type="match status" value="1"/>
</dbReference>
<dbReference type="PIRSF" id="PIRSF014753">
    <property type="entry name" value="UCP014753"/>
    <property type="match status" value="1"/>
</dbReference>
<proteinExistence type="predicted"/>
<dbReference type="Proteomes" id="UP000636579">
    <property type="component" value="Unassembled WGS sequence"/>
</dbReference>
<dbReference type="InterPro" id="IPR016624">
    <property type="entry name" value="UCP014753"/>
</dbReference>
<gene>
    <name evidence="2" type="ORF">H4W26_002507</name>
</gene>
<sequence length="655" mass="70166">MKIVYRATDSIEADPADEECMQLPALDFDRSPCTGYTRAHWEAVADGMLVRAWRWASPMGARLDLPGTASGSGVRSDGLEGFARTFLAAAFRVAGAGGADPHGWLSRYRSGLVAGTATPGAEDVESWPVIRDYDVFGQPMVESASVALSLRLTRPWLWDKLSAEQQDRVADWLRGALTSVPAPNNWYLFPFTVAGFLEAVGRGDQLTAQVRERALRLLDNWYVGQGWYTDGDGGSFDHYNGWALHLYPVLDEFLQSREASAGKDGSAGERLYKHLLGFGHFFGGNGAPVYYGRSMTYRFAASAAVGLGAVTGDTPLTPGASRRVLSGSLKHFLDRGALDGRGLLSLGWYGEHAATLQPYSGPSSPYWASKAFVALLAPPEDPLWTEREDPAPVETEDHVIPLEAPGFLLQSTQEDGVVRLHNHGNDHLRATNGEAGSESNPLYSRWAYSTHTGPSAPENQADNDVAVLWRGARGVRTRVHALGTGAEHGVGWAASWHRPIFPGRAAAYPGLRVTSVVVVFGAAELRIHVVSGAPKGASLQSSGWAAPRHAADVSSILLPQVGWTASDVVTAPAGTAYGISARIPLLHADLAPDRRQVFVSLASLSGSAVSADLVTSVEDLRVTSEQVSFRWAEHDAAVTVALAPVSIAVEEVSGR</sequence>
<name>A0ABR9J9N9_9MICC</name>
<comment type="caution">
    <text evidence="2">The sequence shown here is derived from an EMBL/GenBank/DDBJ whole genome shotgun (WGS) entry which is preliminary data.</text>
</comment>
<organism evidence="2 3">
    <name type="scientific">Nesterenkonia halotolerans</name>
    <dbReference type="NCBI Taxonomy" id="225325"/>
    <lineage>
        <taxon>Bacteria</taxon>
        <taxon>Bacillati</taxon>
        <taxon>Actinomycetota</taxon>
        <taxon>Actinomycetes</taxon>
        <taxon>Micrococcales</taxon>
        <taxon>Micrococcaceae</taxon>
        <taxon>Nesterenkonia</taxon>
    </lineage>
</organism>
<dbReference type="RefSeq" id="WP_318779880.1">
    <property type="nucleotide sequence ID" value="NZ_JADBEE010000002.1"/>
</dbReference>
<feature type="domain" description="DUF2264" evidence="1">
    <location>
        <begin position="37"/>
        <end position="390"/>
    </location>
</feature>
<accession>A0ABR9J9N9</accession>
<evidence type="ECO:0000313" key="3">
    <source>
        <dbReference type="Proteomes" id="UP000636579"/>
    </source>
</evidence>
<keyword evidence="3" id="KW-1185">Reference proteome</keyword>
<dbReference type="Pfam" id="PF10022">
    <property type="entry name" value="DUF2264"/>
    <property type="match status" value="1"/>
</dbReference>
<dbReference type="InterPro" id="IPR049349">
    <property type="entry name" value="DUF2264_N"/>
</dbReference>